<feature type="region of interest" description="Disordered" evidence="4">
    <location>
        <begin position="246"/>
        <end position="265"/>
    </location>
</feature>
<dbReference type="SUPFAM" id="SSF56112">
    <property type="entry name" value="Protein kinase-like (PK-like)"/>
    <property type="match status" value="1"/>
</dbReference>
<keyword evidence="7" id="KW-1185">Reference proteome</keyword>
<comment type="caution">
    <text evidence="6">The sequence shown here is derived from an EMBL/GenBank/DDBJ whole genome shotgun (WGS) entry which is preliminary data.</text>
</comment>
<evidence type="ECO:0000313" key="6">
    <source>
        <dbReference type="EMBL" id="KAF5698663.1"/>
    </source>
</evidence>
<comment type="catalytic activity">
    <reaction evidence="3">
        <text>L-seryl-[protein] + ATP = O-phospho-L-seryl-[protein] + ADP + H(+)</text>
        <dbReference type="Rhea" id="RHEA:17989"/>
        <dbReference type="Rhea" id="RHEA-COMP:9863"/>
        <dbReference type="Rhea" id="RHEA-COMP:11604"/>
        <dbReference type="ChEBI" id="CHEBI:15378"/>
        <dbReference type="ChEBI" id="CHEBI:29999"/>
        <dbReference type="ChEBI" id="CHEBI:30616"/>
        <dbReference type="ChEBI" id="CHEBI:83421"/>
        <dbReference type="ChEBI" id="CHEBI:456216"/>
        <dbReference type="EC" id="2.7.11.1"/>
    </reaction>
</comment>
<feature type="compositionally biased region" description="Low complexity" evidence="4">
    <location>
        <begin position="514"/>
        <end position="554"/>
    </location>
</feature>
<evidence type="ECO:0000313" key="7">
    <source>
        <dbReference type="Proteomes" id="UP000544331"/>
    </source>
</evidence>
<dbReference type="PANTHER" id="PTHR38248">
    <property type="entry name" value="FUNK1 6"/>
    <property type="match status" value="1"/>
</dbReference>
<dbReference type="InterPro" id="IPR040976">
    <property type="entry name" value="Pkinase_fungal"/>
</dbReference>
<dbReference type="AlphaFoldDB" id="A0A8H5XRF1"/>
<feature type="domain" description="Fungal-type protein kinase" evidence="5">
    <location>
        <begin position="269"/>
        <end position="681"/>
    </location>
</feature>
<dbReference type="Pfam" id="PF17667">
    <property type="entry name" value="Pkinase_fungal"/>
    <property type="match status" value="1"/>
</dbReference>
<proteinExistence type="predicted"/>
<dbReference type="EMBL" id="JAAOAN010000877">
    <property type="protein sequence ID" value="KAF5698663.1"/>
    <property type="molecule type" value="Genomic_DNA"/>
</dbReference>
<dbReference type="EC" id="2.7.11.1" evidence="1"/>
<dbReference type="Proteomes" id="UP000544331">
    <property type="component" value="Unassembled WGS sequence"/>
</dbReference>
<evidence type="ECO:0000256" key="4">
    <source>
        <dbReference type="SAM" id="MobiDB-lite"/>
    </source>
</evidence>
<evidence type="ECO:0000256" key="2">
    <source>
        <dbReference type="ARBA" id="ARBA00047899"/>
    </source>
</evidence>
<dbReference type="GO" id="GO:0004674">
    <property type="term" value="F:protein serine/threonine kinase activity"/>
    <property type="evidence" value="ECO:0007669"/>
    <property type="project" value="UniProtKB-EC"/>
</dbReference>
<dbReference type="InterPro" id="IPR008266">
    <property type="entry name" value="Tyr_kinase_AS"/>
</dbReference>
<evidence type="ECO:0000256" key="1">
    <source>
        <dbReference type="ARBA" id="ARBA00012513"/>
    </source>
</evidence>
<sequence>MRNESQSKAIEDNPIGNGLDAFRASFDSICEGAGISSTPDALDKFAQEDLQNIILVLVSALQILPASRLLRASNGRTLFSELSRLNAAITSDDFDLDSIKSLLKSALASEPDALIWDRAYDAVAESTPPPRPIASSLQQTPWLRNTSSFANSSEHRKYVDDVLKEELGSMYVGVRHFHDAYFGGVAGLDAVSQAFFKQCVEGSVPLFEDGWKGWPRDANQDDVLGWFADFNDKLAAFAGSHESITTHQHRRRPLAQPNKPIQGSTGERKLDIGFVKDTSAGKDSRCRWSQILVPGELKSNPSADKASMAWLDLGRYAREVLVAQNTRRFVLGFTICGSLMRVWAFDRLGGIASEQFDINKDGRQFVSTILGFLWMNEEQLGFDPTIMTANGERFIEVDRNGSTERIIIDEVMQRAPCIAGRATTCWKAHPEGRPEMLLVIKDSWQYPERDEEGELLREATDKGVVNVARYYHHETVQIDGADDDVRNNVRRGLDITQAANYRPERPTRRTNVMSGTSREGRGSTSVSRKRSSSQVGAPLPSSKRSCSVSSTRAASSLPNRVHRRVILRDYGMPIYKASSRSALLAAFERCIEGHQSLYKAGFLHRDISINNLMINEDDDNPSWPSFLIDLDLAIKESREAASGAKGKTGTRAFMAIGTLLGEQHSFMHDLESFFWVLFWICIHYNGADEARVVVEFDKWNYVDMGELANLKKGQVSHEGDFIKTAEENFTSYYQPLLLLKFRDSKELFAGNSVLESIDEVWMTGKWGCMFSLFEPYIWRQFILNRILVNINRMDHTVHFDFDTSDPSSPTLAQLCGLQVRYRGSNIKNNHLAPIRELASKLKANDASRENTEKLGSGSGDLAVILLEPGDREAFCKYKDIMEDQSRASALRMVDCALQLAFGGERSIHDTVVLDSKPFRSKKAQEFEDQETKAAKDRLAHDAVQESLSLLQPKVILVCHCESMAGDINQPDSQTSSIKRACDVRHEQLNTGHPYIRVFSFHPGYVYRMTKYEKYEKNMRQSLFNLTFLVAANILIGQEINGPGILNVRDRVVHGYFIPPPPPEYATPDHVIEQLKVLEIYSDDEHPEFRRLLETYRAENVFSQLSPGS</sequence>
<gene>
    <name evidence="6" type="ORF">FMUND_15052</name>
</gene>
<dbReference type="InterPro" id="IPR011009">
    <property type="entry name" value="Kinase-like_dom_sf"/>
</dbReference>
<reference evidence="6 7" key="1">
    <citation type="submission" date="2020-05" db="EMBL/GenBank/DDBJ databases">
        <title>Identification and distribution of gene clusters putatively required for synthesis of sphingolipid metabolism inhibitors in phylogenetically diverse species of the filamentous fungus Fusarium.</title>
        <authorList>
            <person name="Kim H.-S."/>
            <person name="Busman M."/>
            <person name="Brown D.W."/>
            <person name="Divon H."/>
            <person name="Uhlig S."/>
            <person name="Proctor R.H."/>
        </authorList>
    </citation>
    <scope>NUCLEOTIDE SEQUENCE [LARGE SCALE GENOMIC DNA]</scope>
    <source>
        <strain evidence="6 7">NRRL 66235</strain>
    </source>
</reference>
<dbReference type="PROSITE" id="PS00109">
    <property type="entry name" value="PROTEIN_KINASE_TYR"/>
    <property type="match status" value="1"/>
</dbReference>
<feature type="region of interest" description="Disordered" evidence="4">
    <location>
        <begin position="494"/>
        <end position="554"/>
    </location>
</feature>
<dbReference type="OrthoDB" id="5584477at2759"/>
<protein>
    <recommendedName>
        <fullName evidence="1">non-specific serine/threonine protein kinase</fullName>
        <ecNumber evidence="1">2.7.11.1</ecNumber>
    </recommendedName>
</protein>
<accession>A0A8H5XRF1</accession>
<dbReference type="Gene3D" id="1.10.510.10">
    <property type="entry name" value="Transferase(Phosphotransferase) domain 1"/>
    <property type="match status" value="1"/>
</dbReference>
<comment type="catalytic activity">
    <reaction evidence="2">
        <text>L-threonyl-[protein] + ATP = O-phospho-L-threonyl-[protein] + ADP + H(+)</text>
        <dbReference type="Rhea" id="RHEA:46608"/>
        <dbReference type="Rhea" id="RHEA-COMP:11060"/>
        <dbReference type="Rhea" id="RHEA-COMP:11605"/>
        <dbReference type="ChEBI" id="CHEBI:15378"/>
        <dbReference type="ChEBI" id="CHEBI:30013"/>
        <dbReference type="ChEBI" id="CHEBI:30616"/>
        <dbReference type="ChEBI" id="CHEBI:61977"/>
        <dbReference type="ChEBI" id="CHEBI:456216"/>
        <dbReference type="EC" id="2.7.11.1"/>
    </reaction>
</comment>
<organism evidence="6 7">
    <name type="scientific">Fusarium mundagurra</name>
    <dbReference type="NCBI Taxonomy" id="1567541"/>
    <lineage>
        <taxon>Eukaryota</taxon>
        <taxon>Fungi</taxon>
        <taxon>Dikarya</taxon>
        <taxon>Ascomycota</taxon>
        <taxon>Pezizomycotina</taxon>
        <taxon>Sordariomycetes</taxon>
        <taxon>Hypocreomycetidae</taxon>
        <taxon>Hypocreales</taxon>
        <taxon>Nectriaceae</taxon>
        <taxon>Fusarium</taxon>
        <taxon>Fusarium fujikuroi species complex</taxon>
    </lineage>
</organism>
<evidence type="ECO:0000256" key="3">
    <source>
        <dbReference type="ARBA" id="ARBA00048679"/>
    </source>
</evidence>
<name>A0A8H5XRF1_9HYPO</name>
<dbReference type="PANTHER" id="PTHR38248:SF2">
    <property type="entry name" value="FUNK1 11"/>
    <property type="match status" value="1"/>
</dbReference>
<evidence type="ECO:0000259" key="5">
    <source>
        <dbReference type="Pfam" id="PF17667"/>
    </source>
</evidence>